<feature type="coiled-coil region" evidence="1">
    <location>
        <begin position="492"/>
        <end position="519"/>
    </location>
</feature>
<protein>
    <submittedName>
        <fullName evidence="5">Uncharacterized protein</fullName>
    </submittedName>
</protein>
<evidence type="ECO:0000256" key="1">
    <source>
        <dbReference type="SAM" id="Coils"/>
    </source>
</evidence>
<feature type="transmembrane region" description="Helical" evidence="3">
    <location>
        <begin position="1369"/>
        <end position="1391"/>
    </location>
</feature>
<accession>A0AAW1URI6</accession>
<dbReference type="EMBL" id="JARQZJ010000095">
    <property type="protein sequence ID" value="KAK9885145.1"/>
    <property type="molecule type" value="Genomic_DNA"/>
</dbReference>
<comment type="caution">
    <text evidence="5">The sequence shown here is derived from an EMBL/GenBank/DDBJ whole genome shotgun (WGS) entry which is preliminary data.</text>
</comment>
<feature type="region of interest" description="Disordered" evidence="2">
    <location>
        <begin position="1243"/>
        <end position="1263"/>
    </location>
</feature>
<feature type="compositionally biased region" description="Basic and acidic residues" evidence="2">
    <location>
        <begin position="1243"/>
        <end position="1256"/>
    </location>
</feature>
<dbReference type="Proteomes" id="UP001431783">
    <property type="component" value="Unassembled WGS sequence"/>
</dbReference>
<proteinExistence type="predicted"/>
<feature type="region of interest" description="Disordered" evidence="2">
    <location>
        <begin position="322"/>
        <end position="345"/>
    </location>
</feature>
<evidence type="ECO:0000313" key="6">
    <source>
        <dbReference type="Proteomes" id="UP001431783"/>
    </source>
</evidence>
<feature type="transmembrane region" description="Helical" evidence="3">
    <location>
        <begin position="1400"/>
        <end position="1421"/>
    </location>
</feature>
<gene>
    <name evidence="5" type="ORF">WA026_010656</name>
</gene>
<feature type="region of interest" description="Disordered" evidence="2">
    <location>
        <begin position="370"/>
        <end position="397"/>
    </location>
</feature>
<evidence type="ECO:0000256" key="3">
    <source>
        <dbReference type="SAM" id="Phobius"/>
    </source>
</evidence>
<reference evidence="5 6" key="1">
    <citation type="submission" date="2023-03" db="EMBL/GenBank/DDBJ databases">
        <title>Genome insight into feeding habits of ladybird beetles.</title>
        <authorList>
            <person name="Li H.-S."/>
            <person name="Huang Y.-H."/>
            <person name="Pang H."/>
        </authorList>
    </citation>
    <scope>NUCLEOTIDE SEQUENCE [LARGE SCALE GENOMIC DNA]</scope>
    <source>
        <strain evidence="5">SYSU_2023b</strain>
        <tissue evidence="5">Whole body</tissue>
    </source>
</reference>
<keyword evidence="3" id="KW-0472">Membrane</keyword>
<feature type="compositionally biased region" description="Polar residues" evidence="2">
    <location>
        <begin position="1170"/>
        <end position="1184"/>
    </location>
</feature>
<evidence type="ECO:0000256" key="2">
    <source>
        <dbReference type="SAM" id="MobiDB-lite"/>
    </source>
</evidence>
<keyword evidence="4" id="KW-0732">Signal</keyword>
<keyword evidence="3" id="KW-0812">Transmembrane</keyword>
<keyword evidence="1" id="KW-0175">Coiled coil</keyword>
<keyword evidence="3" id="KW-1133">Transmembrane helix</keyword>
<sequence>MIFLSRALILSVLIYVGDFKNVDINAESKTDREVLNENVVEEMKTKRMEEKIELAELKKNIGKVGNKLEGIVYEVLKEFLGKSVESSESDNLQSIKKNNENKLLDSEGLLKKYPLHLESEDISNSVADNSFVHSEKKKLTPKINDSRAYSTSLNTSSTVKEKTVNLTAEIDLNGVNNMATTTESIALLKNTSTDSNEEKITITSDDHEQRIGYTSTELNDLEITSESETPTPKKETSAREILMRRRRMIRENTEQMRSVENFVEPNSEHEVLRKSRRKFEDRARDSSMMGIPQAQEEDVRISHRRTQPKPQIVNELGRENQMYNPNENHKTRKFSPENEHIEEISGKPKRKRLISTNNQIQDNSDIHEAKKISSESKNKKMMSTSNSTPDGLDDTRLGQSFGWGNQPTSPCFGKNEREEILEKQHIEDLKYEVGKLRSVVDLLREQQRLLNSFDYGPKKDLKEQEMLKMFNNKDTSIGLNDKSQPNALNLMNRAKHEELEQIKIQINQAVDNLNKTKELLNMEHEKELNIEEELRSQKTEINWLKLIVENFVIAQTKRDKANQNLKSLEYQPFKENTTENPIVGVPVPPLLKHSSINRTAIQTTTSNPTVGVGVPPLLKHTSIDKSLLQTSPTVGAALPHPHQKLPLNRTKTVPSTVRMAEEKIEELEREKSQTLLESETDNRSRSSRSRARANEFATVGKLLDLVNEKQSKSEKIEDEETRERILEVINEVKRKKEKELTFNDLVRKIHEEVKNQIGKEELEQMLKMQTGGKNVNAPSGKSDDFDIEDQLRVLQSEINKLKSNDDSSFSTENKIPLNNPEEIQAVLARLITGNLPIQNTKSPSMDIKQLMQLQNVMKIGNGMATTGTGTIGGDIGMGSSANINPFAAALSKLGPFYAPYAGYLGPFGPYQALYGYPGGNGYWSGHYGAQLPSIATKSAYGSNYVPSSVPTGYKPHYAKIQDAVNSYNGQPSYPNPFTTKLDQYDSEKQIYGGNNFFQTPNFNSGSPPASNFPPKIFDTEGFDKINTNQFQNTGASLPIAVEKINELKNQIHEDRNTIHSLEQQIEELRRIVSSLNGYSADQLGYIPSVGNYESVGYVSPDYSGSSAFNNRGNEKRNRRSIIKVLRENPVTRNHDRQKRGKKSGNEESSDTLNNIENKTRKRRSADINEENQNTSMLEQLTSALSDALEEQSEEPSTVPLLRRPLNQRKGSLNEISHSDVEPVKHPDLQNIKQQIDNLKKELGHHNRDDNLPERNKNLPSPTYNTMNTPSSRHALLPEPAFNPYNYNAYATNLLPPLKTELSVKPKKVDIFKSIISKIMDKVVESLPVIVHKLFGFAVHELSSFGDFGAYNGGYGLDGGVFKSFKSLGLFGFLPLILIRLVNGISTFIYVLQKNKFLKYFLVPAGIVLLVGSSVVFLIWWLQPGDYYLNYEKSYNKYPYDKDYSAGYEYQNDYGKSSGQIVKSYGGNEDKPLLHSYKSIPEVKSLPYVPNEIIYPPFYKTPQIPMTPDYVMPSYAK</sequence>
<feature type="chain" id="PRO_5043351574" evidence="4">
    <location>
        <begin position="20"/>
        <end position="1516"/>
    </location>
</feature>
<feature type="coiled-coil region" evidence="1">
    <location>
        <begin position="1044"/>
        <end position="1078"/>
    </location>
</feature>
<organism evidence="5 6">
    <name type="scientific">Henosepilachna vigintioctopunctata</name>
    <dbReference type="NCBI Taxonomy" id="420089"/>
    <lineage>
        <taxon>Eukaryota</taxon>
        <taxon>Metazoa</taxon>
        <taxon>Ecdysozoa</taxon>
        <taxon>Arthropoda</taxon>
        <taxon>Hexapoda</taxon>
        <taxon>Insecta</taxon>
        <taxon>Pterygota</taxon>
        <taxon>Neoptera</taxon>
        <taxon>Endopterygota</taxon>
        <taxon>Coleoptera</taxon>
        <taxon>Polyphaga</taxon>
        <taxon>Cucujiformia</taxon>
        <taxon>Coccinelloidea</taxon>
        <taxon>Coccinellidae</taxon>
        <taxon>Epilachninae</taxon>
        <taxon>Epilachnini</taxon>
        <taxon>Henosepilachna</taxon>
    </lineage>
</organism>
<evidence type="ECO:0000256" key="4">
    <source>
        <dbReference type="SAM" id="SignalP"/>
    </source>
</evidence>
<evidence type="ECO:0000313" key="5">
    <source>
        <dbReference type="EMBL" id="KAK9885145.1"/>
    </source>
</evidence>
<feature type="compositionally biased region" description="Basic and acidic residues" evidence="2">
    <location>
        <begin position="334"/>
        <end position="345"/>
    </location>
</feature>
<keyword evidence="6" id="KW-1185">Reference proteome</keyword>
<feature type="region of interest" description="Disordered" evidence="2">
    <location>
        <begin position="666"/>
        <end position="692"/>
    </location>
</feature>
<feature type="signal peptide" evidence="4">
    <location>
        <begin position="1"/>
        <end position="19"/>
    </location>
</feature>
<name>A0AAW1URI6_9CUCU</name>
<feature type="region of interest" description="Disordered" evidence="2">
    <location>
        <begin position="1103"/>
        <end position="1209"/>
    </location>
</feature>